<evidence type="ECO:0000259" key="13">
    <source>
        <dbReference type="SMART" id="SM00382"/>
    </source>
</evidence>
<dbReference type="InterPro" id="IPR045085">
    <property type="entry name" value="HLD_clamp_pol_III_gamma_tau"/>
</dbReference>
<dbReference type="GO" id="GO:0006261">
    <property type="term" value="P:DNA-templated DNA replication"/>
    <property type="evidence" value="ECO:0007669"/>
    <property type="project" value="TreeGrafter"/>
</dbReference>
<dbReference type="EMBL" id="FAXA01000248">
    <property type="protein sequence ID" value="CUV05209.1"/>
    <property type="molecule type" value="Genomic_DNA"/>
</dbReference>
<keyword evidence="3 14" id="KW-0808">Transferase</keyword>
<gene>
    <name evidence="14" type="ORF">MGWOODY_Clf2693</name>
</gene>
<dbReference type="InterPro" id="IPR012763">
    <property type="entry name" value="DNA_pol_III_sug/sutau_N"/>
</dbReference>
<dbReference type="NCBIfam" id="NF004046">
    <property type="entry name" value="PRK05563.1"/>
    <property type="match status" value="1"/>
</dbReference>
<feature type="domain" description="AAA+ ATPase" evidence="13">
    <location>
        <begin position="47"/>
        <end position="193"/>
    </location>
</feature>
<accession>A0A160VCD9</accession>
<keyword evidence="5" id="KW-0235">DNA replication</keyword>
<evidence type="ECO:0000256" key="12">
    <source>
        <dbReference type="SAM" id="MobiDB-lite"/>
    </source>
</evidence>
<dbReference type="InterPro" id="IPR027417">
    <property type="entry name" value="P-loop_NTPase"/>
</dbReference>
<comment type="similarity">
    <text evidence="1">Belongs to the DnaX/STICHEL family.</text>
</comment>
<feature type="compositionally biased region" description="Pro residues" evidence="12">
    <location>
        <begin position="397"/>
        <end position="414"/>
    </location>
</feature>
<reference evidence="14" key="1">
    <citation type="submission" date="2015-10" db="EMBL/GenBank/DDBJ databases">
        <authorList>
            <person name="Gilbert D.G."/>
        </authorList>
    </citation>
    <scope>NUCLEOTIDE SEQUENCE</scope>
</reference>
<dbReference type="NCBIfam" id="TIGR02397">
    <property type="entry name" value="dnaX_nterm"/>
    <property type="match status" value="1"/>
</dbReference>
<keyword evidence="4 14" id="KW-0548">Nucleotidyltransferase</keyword>
<dbReference type="AlphaFoldDB" id="A0A160VCD9"/>
<dbReference type="Gene3D" id="1.20.272.10">
    <property type="match status" value="1"/>
</dbReference>
<dbReference type="GO" id="GO:0046872">
    <property type="term" value="F:metal ion binding"/>
    <property type="evidence" value="ECO:0007669"/>
    <property type="project" value="UniProtKB-KW"/>
</dbReference>
<name>A0A160VCD9_9ZZZZ</name>
<evidence type="ECO:0000256" key="2">
    <source>
        <dbReference type="ARBA" id="ARBA00012417"/>
    </source>
</evidence>
<dbReference type="SMART" id="SM00382">
    <property type="entry name" value="AAA"/>
    <property type="match status" value="1"/>
</dbReference>
<organism evidence="14">
    <name type="scientific">hydrothermal vent metagenome</name>
    <dbReference type="NCBI Taxonomy" id="652676"/>
    <lineage>
        <taxon>unclassified sequences</taxon>
        <taxon>metagenomes</taxon>
        <taxon>ecological metagenomes</taxon>
    </lineage>
</organism>
<evidence type="ECO:0000256" key="1">
    <source>
        <dbReference type="ARBA" id="ARBA00006360"/>
    </source>
</evidence>
<dbReference type="GO" id="GO:0009360">
    <property type="term" value="C:DNA polymerase III complex"/>
    <property type="evidence" value="ECO:0007669"/>
    <property type="project" value="InterPro"/>
</dbReference>
<dbReference type="Pfam" id="PF13177">
    <property type="entry name" value="DNA_pol3_delta2"/>
    <property type="match status" value="1"/>
</dbReference>
<evidence type="ECO:0000256" key="7">
    <source>
        <dbReference type="ARBA" id="ARBA00022741"/>
    </source>
</evidence>
<evidence type="ECO:0000256" key="6">
    <source>
        <dbReference type="ARBA" id="ARBA00022723"/>
    </source>
</evidence>
<dbReference type="Gene3D" id="1.10.8.60">
    <property type="match status" value="1"/>
</dbReference>
<evidence type="ECO:0000256" key="11">
    <source>
        <dbReference type="ARBA" id="ARBA00049244"/>
    </source>
</evidence>
<keyword evidence="6" id="KW-0479">Metal-binding</keyword>
<dbReference type="FunFam" id="3.40.50.300:FF:000014">
    <property type="entry name" value="DNA polymerase III subunit gamma/tau"/>
    <property type="match status" value="1"/>
</dbReference>
<feature type="compositionally biased region" description="Polar residues" evidence="12">
    <location>
        <begin position="416"/>
        <end position="428"/>
    </location>
</feature>
<dbReference type="Gene3D" id="3.40.50.300">
    <property type="entry name" value="P-loop containing nucleotide triphosphate hydrolases"/>
    <property type="match status" value="1"/>
</dbReference>
<dbReference type="SUPFAM" id="SSF52540">
    <property type="entry name" value="P-loop containing nucleoside triphosphate hydrolases"/>
    <property type="match status" value="1"/>
</dbReference>
<keyword evidence="9" id="KW-0067">ATP-binding</keyword>
<evidence type="ECO:0000256" key="8">
    <source>
        <dbReference type="ARBA" id="ARBA00022833"/>
    </source>
</evidence>
<dbReference type="GO" id="GO:0005524">
    <property type="term" value="F:ATP binding"/>
    <property type="evidence" value="ECO:0007669"/>
    <property type="project" value="UniProtKB-KW"/>
</dbReference>
<dbReference type="CDD" id="cd18137">
    <property type="entry name" value="HLD_clamp_pol_III_gamma_tau"/>
    <property type="match status" value="1"/>
</dbReference>
<dbReference type="SUPFAM" id="SSF48019">
    <property type="entry name" value="post-AAA+ oligomerization domain-like"/>
    <property type="match status" value="1"/>
</dbReference>
<feature type="compositionally biased region" description="Low complexity" evidence="12">
    <location>
        <begin position="370"/>
        <end position="396"/>
    </location>
</feature>
<dbReference type="InterPro" id="IPR008921">
    <property type="entry name" value="DNA_pol3_clamp-load_cplx_C"/>
</dbReference>
<dbReference type="GO" id="GO:0003677">
    <property type="term" value="F:DNA binding"/>
    <property type="evidence" value="ECO:0007669"/>
    <property type="project" value="InterPro"/>
</dbReference>
<protein>
    <recommendedName>
        <fullName evidence="2">DNA-directed DNA polymerase</fullName>
        <ecNumber evidence="2">2.7.7.7</ecNumber>
    </recommendedName>
</protein>
<dbReference type="PANTHER" id="PTHR11669">
    <property type="entry name" value="REPLICATION FACTOR C / DNA POLYMERASE III GAMMA-TAU SUBUNIT"/>
    <property type="match status" value="1"/>
</dbReference>
<keyword evidence="8" id="KW-0862">Zinc</keyword>
<sequence>MTGQAITDPASTAQVFYRKWRPSCFSELVGQEHVAGTLRQSIKQGRVSHSYLFCGPRGSGKTTTARIIAKAVNCLEPLDGDPCNACAICLSINGGQFMDIIELDAASNRGIDEIRDIREKVNFAPSQGQRKVYIIDEAHMLTDAASNAFLKTLEEPPPHVIFVLCTTESHKILPTIISRCQRFDFRRIASDLVYGRLADITEAEGVNVDPEAIRLVARHAAGSLRDAENLLEQLVVASGSEGVTLNQVEELLGLNNAESSLELVKYLLMGNTSAALSAVNRAVWGGTDLRQLHKQTMELLRAVMHLQWGSEDAVDLSEDVSAQLKELVGSIPPWRILRGLKVWGDVNMRYDAPSTLPLELAVVEICEETGPPAAQAPPAGQPTPTATPVQPARNPSSRPPARPRPQGEAPPPAGRPTNQPRSAPNSGPISELGAQWLAALKVLGRMKGKKYNLGALLRDCKAHAVSLDGNTLVLGFSNKANLERMQEEMDDPGSRRQVSQAVADSFGSEYELRLAMANGTGSTANTAKTAQQSSLVRTALGMGARVLEEIEE</sequence>
<evidence type="ECO:0000256" key="5">
    <source>
        <dbReference type="ARBA" id="ARBA00022705"/>
    </source>
</evidence>
<feature type="region of interest" description="Disordered" evidence="12">
    <location>
        <begin position="370"/>
        <end position="429"/>
    </location>
</feature>
<comment type="catalytic activity">
    <reaction evidence="11">
        <text>DNA(n) + a 2'-deoxyribonucleoside 5'-triphosphate = DNA(n+1) + diphosphate</text>
        <dbReference type="Rhea" id="RHEA:22508"/>
        <dbReference type="Rhea" id="RHEA-COMP:17339"/>
        <dbReference type="Rhea" id="RHEA-COMP:17340"/>
        <dbReference type="ChEBI" id="CHEBI:33019"/>
        <dbReference type="ChEBI" id="CHEBI:61560"/>
        <dbReference type="ChEBI" id="CHEBI:173112"/>
        <dbReference type="EC" id="2.7.7.7"/>
    </reaction>
</comment>
<dbReference type="FunFam" id="1.10.8.60:FF:000013">
    <property type="entry name" value="DNA polymerase III subunit gamma/tau"/>
    <property type="match status" value="1"/>
</dbReference>
<keyword evidence="7" id="KW-0547">Nucleotide-binding</keyword>
<dbReference type="Pfam" id="PF22608">
    <property type="entry name" value="DNAX_ATPase_lid"/>
    <property type="match status" value="1"/>
</dbReference>
<dbReference type="PANTHER" id="PTHR11669:SF0">
    <property type="entry name" value="PROTEIN STICHEL-LIKE 2"/>
    <property type="match status" value="1"/>
</dbReference>
<dbReference type="Pfam" id="PF12169">
    <property type="entry name" value="DNA_pol3_gamma3"/>
    <property type="match status" value="1"/>
</dbReference>
<dbReference type="InterPro" id="IPR022754">
    <property type="entry name" value="DNA_pol_III_gamma-3"/>
</dbReference>
<dbReference type="InterPro" id="IPR050238">
    <property type="entry name" value="DNA_Rep/Repair_Clamp_Loader"/>
</dbReference>
<evidence type="ECO:0000256" key="4">
    <source>
        <dbReference type="ARBA" id="ARBA00022695"/>
    </source>
</evidence>
<proteinExistence type="inferred from homology"/>
<dbReference type="GO" id="GO:0003887">
    <property type="term" value="F:DNA-directed DNA polymerase activity"/>
    <property type="evidence" value="ECO:0007669"/>
    <property type="project" value="UniProtKB-KW"/>
</dbReference>
<evidence type="ECO:0000256" key="3">
    <source>
        <dbReference type="ARBA" id="ARBA00022679"/>
    </source>
</evidence>
<evidence type="ECO:0000313" key="14">
    <source>
        <dbReference type="EMBL" id="CUV05209.1"/>
    </source>
</evidence>
<dbReference type="EC" id="2.7.7.7" evidence="2"/>
<evidence type="ECO:0000256" key="9">
    <source>
        <dbReference type="ARBA" id="ARBA00022840"/>
    </source>
</evidence>
<dbReference type="CDD" id="cd00009">
    <property type="entry name" value="AAA"/>
    <property type="match status" value="1"/>
</dbReference>
<keyword evidence="10" id="KW-0239">DNA-directed DNA polymerase</keyword>
<evidence type="ECO:0000256" key="10">
    <source>
        <dbReference type="ARBA" id="ARBA00022932"/>
    </source>
</evidence>
<dbReference type="InterPro" id="IPR003593">
    <property type="entry name" value="AAA+_ATPase"/>
</dbReference>